<dbReference type="RefSeq" id="WP_281804559.1">
    <property type="nucleotide sequence ID" value="NZ_BSDO01000001.1"/>
</dbReference>
<evidence type="ECO:0000256" key="11">
    <source>
        <dbReference type="ARBA" id="ARBA00023225"/>
    </source>
</evidence>
<dbReference type="Pfam" id="PF01312">
    <property type="entry name" value="Bac_export_2"/>
    <property type="match status" value="1"/>
</dbReference>
<evidence type="ECO:0000313" key="15">
    <source>
        <dbReference type="EMBL" id="MDR6333823.1"/>
    </source>
</evidence>
<keyword evidence="7 13" id="KW-1005">Bacterial flagellum biogenesis</keyword>
<dbReference type="InterPro" id="IPR006136">
    <property type="entry name" value="FlhB"/>
</dbReference>
<evidence type="ECO:0000256" key="2">
    <source>
        <dbReference type="ARBA" id="ARBA00010690"/>
    </source>
</evidence>
<dbReference type="Proteomes" id="UP001144397">
    <property type="component" value="Unassembled WGS sequence"/>
</dbReference>
<dbReference type="GO" id="GO:0044780">
    <property type="term" value="P:bacterial-type flagellum assembly"/>
    <property type="evidence" value="ECO:0007669"/>
    <property type="project" value="InterPro"/>
</dbReference>
<dbReference type="Gene3D" id="6.10.250.2080">
    <property type="match status" value="1"/>
</dbReference>
<evidence type="ECO:0000313" key="17">
    <source>
        <dbReference type="Proteomes" id="UP001245370"/>
    </source>
</evidence>
<dbReference type="SUPFAM" id="SSF160544">
    <property type="entry name" value="EscU C-terminal domain-like"/>
    <property type="match status" value="1"/>
</dbReference>
<dbReference type="FunFam" id="3.40.1690.10:FF:000001">
    <property type="entry name" value="Flagellar biosynthetic protein FlhB"/>
    <property type="match status" value="1"/>
</dbReference>
<feature type="transmembrane region" description="Helical" evidence="13">
    <location>
        <begin position="151"/>
        <end position="168"/>
    </location>
</feature>
<dbReference type="PANTHER" id="PTHR30531">
    <property type="entry name" value="FLAGELLAR BIOSYNTHETIC PROTEIN FLHB"/>
    <property type="match status" value="1"/>
</dbReference>
<name>A0A9W6CJM9_XANFL</name>
<keyword evidence="14" id="KW-0282">Flagellum</keyword>
<evidence type="ECO:0000256" key="13">
    <source>
        <dbReference type="RuleBase" id="RU364091"/>
    </source>
</evidence>
<evidence type="ECO:0000256" key="7">
    <source>
        <dbReference type="ARBA" id="ARBA00022795"/>
    </source>
</evidence>
<dbReference type="InterPro" id="IPR006135">
    <property type="entry name" value="T3SS_substrate_exporter"/>
</dbReference>
<dbReference type="Proteomes" id="UP001245370">
    <property type="component" value="Unassembled WGS sequence"/>
</dbReference>
<comment type="caution">
    <text evidence="14">The sequence shown here is derived from an EMBL/GenBank/DDBJ whole genome shotgun (WGS) entry which is preliminary data.</text>
</comment>
<dbReference type="NCBIfam" id="TIGR00328">
    <property type="entry name" value="flhB"/>
    <property type="match status" value="1"/>
</dbReference>
<feature type="transmembrane region" description="Helical" evidence="13">
    <location>
        <begin position="94"/>
        <end position="119"/>
    </location>
</feature>
<protein>
    <recommendedName>
        <fullName evidence="3 13">Flagellar biosynthetic protein FlhB</fullName>
    </recommendedName>
</protein>
<accession>A0A9W6CJM9</accession>
<evidence type="ECO:0000256" key="12">
    <source>
        <dbReference type="ARBA" id="ARBA00025078"/>
    </source>
</evidence>
<comment type="function">
    <text evidence="12 13">Required for formation of the rod structure in the basal body of the flagellar apparatus. Together with FliI and FliH, may constitute the export apparatus of flagellin.</text>
</comment>
<feature type="transmembrane region" description="Helical" evidence="13">
    <location>
        <begin position="188"/>
        <end position="213"/>
    </location>
</feature>
<comment type="similarity">
    <text evidence="2 13">Belongs to the type III secretion exporter family.</text>
</comment>
<dbReference type="PANTHER" id="PTHR30531:SF12">
    <property type="entry name" value="FLAGELLAR BIOSYNTHETIC PROTEIN FLHB"/>
    <property type="match status" value="1"/>
</dbReference>
<reference evidence="14" key="1">
    <citation type="submission" date="2022-12" db="EMBL/GenBank/DDBJ databases">
        <title>Reference genome sequencing for broad-spectrum identification of bacterial and archaeal isolates by mass spectrometry.</title>
        <authorList>
            <person name="Sekiguchi Y."/>
            <person name="Tourlousse D.M."/>
        </authorList>
    </citation>
    <scope>NUCLEOTIDE SEQUENCE</scope>
    <source>
        <strain evidence="14">301</strain>
    </source>
</reference>
<dbReference type="EMBL" id="BSDO01000001">
    <property type="protein sequence ID" value="GLI20422.1"/>
    <property type="molecule type" value="Genomic_DNA"/>
</dbReference>
<reference evidence="15 17" key="2">
    <citation type="submission" date="2023-07" db="EMBL/GenBank/DDBJ databases">
        <title>Genomic Encyclopedia of Type Strains, Phase IV (KMG-IV): sequencing the most valuable type-strain genomes for metagenomic binning, comparative biology and taxonomic classification.</title>
        <authorList>
            <person name="Goeker M."/>
        </authorList>
    </citation>
    <scope>NUCLEOTIDE SEQUENCE [LARGE SCALE GENOMIC DNA]</scope>
    <source>
        <strain evidence="15 17">DSM 338</strain>
    </source>
</reference>
<sequence>MSEEQDKESKTEEASEKKISDAVEKGNVPFSREAALFASLLGILAILTFFVTAPVRLLTADLSRLIDDPAGFPISTGNDAVSILWGALGGAGRFLMPMVIVLMLAGLVASGFQNVPALVAERIRPQWSRVSPSAGFKRIFGTQGHIEFGKALFKLFAIGIVAALVLYAQEHEVVNAMFTDPLRLPSVLLALAMRLVATVCVVTIGLVAADIVWSRVSWKTNLRMTKQEVKDEFKQAEGDPMVKARIRAVARERARQRMMNAVPKATVVIANPTHYAVALQYDRQTGGAPLVVAKGVDLIALKIREIAERHGVPVIEDRPLARALFAAVEVDQWIPQDFYRPVAKILHYIYARPGHGAK</sequence>
<evidence type="ECO:0000256" key="3">
    <source>
        <dbReference type="ARBA" id="ARBA00021622"/>
    </source>
</evidence>
<evidence type="ECO:0000256" key="8">
    <source>
        <dbReference type="ARBA" id="ARBA00022927"/>
    </source>
</evidence>
<evidence type="ECO:0000256" key="5">
    <source>
        <dbReference type="ARBA" id="ARBA00022475"/>
    </source>
</evidence>
<dbReference type="EMBL" id="JAVDPY010000003">
    <property type="protein sequence ID" value="MDR6333823.1"/>
    <property type="molecule type" value="Genomic_DNA"/>
</dbReference>
<evidence type="ECO:0000313" key="16">
    <source>
        <dbReference type="Proteomes" id="UP001144397"/>
    </source>
</evidence>
<evidence type="ECO:0000256" key="1">
    <source>
        <dbReference type="ARBA" id="ARBA00004651"/>
    </source>
</evidence>
<keyword evidence="9 13" id="KW-1133">Transmembrane helix</keyword>
<dbReference type="GeneID" id="95760889"/>
<evidence type="ECO:0000313" key="14">
    <source>
        <dbReference type="EMBL" id="GLI20422.1"/>
    </source>
</evidence>
<dbReference type="AlphaFoldDB" id="A0A9W6CJM9"/>
<keyword evidence="14" id="KW-0966">Cell projection</keyword>
<dbReference type="InterPro" id="IPR029025">
    <property type="entry name" value="T3SS_substrate_exporter_C"/>
</dbReference>
<dbReference type="Gene3D" id="3.40.1690.10">
    <property type="entry name" value="secretion proteins EscU"/>
    <property type="match status" value="1"/>
</dbReference>
<dbReference type="PRINTS" id="PR00950">
    <property type="entry name" value="TYPE3IMSPROT"/>
</dbReference>
<keyword evidence="10 13" id="KW-0472">Membrane</keyword>
<dbReference type="GO" id="GO:0009306">
    <property type="term" value="P:protein secretion"/>
    <property type="evidence" value="ECO:0007669"/>
    <property type="project" value="InterPro"/>
</dbReference>
<keyword evidence="8 13" id="KW-0653">Protein transport</keyword>
<evidence type="ECO:0000256" key="10">
    <source>
        <dbReference type="ARBA" id="ARBA00023136"/>
    </source>
</evidence>
<comment type="subcellular location">
    <subcellularLocation>
        <location evidence="1">Cell membrane</location>
        <topology evidence="1">Multi-pass membrane protein</topology>
    </subcellularLocation>
</comment>
<proteinExistence type="inferred from homology"/>
<dbReference type="GO" id="GO:0005886">
    <property type="term" value="C:plasma membrane"/>
    <property type="evidence" value="ECO:0007669"/>
    <property type="project" value="UniProtKB-SubCell"/>
</dbReference>
<evidence type="ECO:0000256" key="9">
    <source>
        <dbReference type="ARBA" id="ARBA00022989"/>
    </source>
</evidence>
<feature type="transmembrane region" description="Helical" evidence="13">
    <location>
        <begin position="34"/>
        <end position="55"/>
    </location>
</feature>
<keyword evidence="5 13" id="KW-1003">Cell membrane</keyword>
<gene>
    <name evidence="13 14" type="primary">flhB</name>
    <name evidence="15" type="ORF">GGQ86_002293</name>
    <name evidence="14" type="ORF">XFLAVUS301_00960</name>
</gene>
<keyword evidence="4 13" id="KW-0813">Transport</keyword>
<organism evidence="14 16">
    <name type="scientific">Xanthobacter flavus</name>
    <dbReference type="NCBI Taxonomy" id="281"/>
    <lineage>
        <taxon>Bacteria</taxon>
        <taxon>Pseudomonadati</taxon>
        <taxon>Pseudomonadota</taxon>
        <taxon>Alphaproteobacteria</taxon>
        <taxon>Hyphomicrobiales</taxon>
        <taxon>Xanthobacteraceae</taxon>
        <taxon>Xanthobacter</taxon>
    </lineage>
</organism>
<evidence type="ECO:0000256" key="6">
    <source>
        <dbReference type="ARBA" id="ARBA00022692"/>
    </source>
</evidence>
<keyword evidence="14" id="KW-0969">Cilium</keyword>
<keyword evidence="17" id="KW-1185">Reference proteome</keyword>
<keyword evidence="11 13" id="KW-1006">Bacterial flagellum protein export</keyword>
<keyword evidence="6 13" id="KW-0812">Transmembrane</keyword>
<evidence type="ECO:0000256" key="4">
    <source>
        <dbReference type="ARBA" id="ARBA00022448"/>
    </source>
</evidence>